<dbReference type="SUPFAM" id="SSF46785">
    <property type="entry name" value="Winged helix' DNA-binding domain"/>
    <property type="match status" value="1"/>
</dbReference>
<gene>
    <name evidence="6" type="ORF">AWB70_06077</name>
</gene>
<name>A0A158J8H2_CABCO</name>
<dbReference type="InterPro" id="IPR036388">
    <property type="entry name" value="WH-like_DNA-bd_sf"/>
</dbReference>
<dbReference type="Gene3D" id="3.40.190.290">
    <property type="match status" value="1"/>
</dbReference>
<dbReference type="PROSITE" id="PS50931">
    <property type="entry name" value="HTH_LYSR"/>
    <property type="match status" value="1"/>
</dbReference>
<dbReference type="CDD" id="cd08475">
    <property type="entry name" value="PBP2_CrgA_like_6"/>
    <property type="match status" value="1"/>
</dbReference>
<dbReference type="Pfam" id="PF00126">
    <property type="entry name" value="HTH_1"/>
    <property type="match status" value="1"/>
</dbReference>
<evidence type="ECO:0000313" key="7">
    <source>
        <dbReference type="Proteomes" id="UP000054740"/>
    </source>
</evidence>
<dbReference type="PANTHER" id="PTHR30537:SF5">
    <property type="entry name" value="HTH-TYPE TRANSCRIPTIONAL ACTIVATOR TTDR-RELATED"/>
    <property type="match status" value="1"/>
</dbReference>
<evidence type="ECO:0000259" key="5">
    <source>
        <dbReference type="PROSITE" id="PS50931"/>
    </source>
</evidence>
<evidence type="ECO:0000256" key="1">
    <source>
        <dbReference type="ARBA" id="ARBA00009437"/>
    </source>
</evidence>
<dbReference type="PRINTS" id="PR00039">
    <property type="entry name" value="HTHLYSR"/>
</dbReference>
<evidence type="ECO:0000256" key="3">
    <source>
        <dbReference type="ARBA" id="ARBA00023125"/>
    </source>
</evidence>
<dbReference type="FunFam" id="1.10.10.10:FF:000001">
    <property type="entry name" value="LysR family transcriptional regulator"/>
    <property type="match status" value="1"/>
</dbReference>
<sequence>MGYYFYIQPNIFHQLAAFPTERLKGIVPFVCAADAGGFTAAAERLNLTSSAVSKSVARLERRLGVVLFERTTRSLALTDAGRAFHETCTRILSELAEAEAILAAQKREPVGTVRVALPASFGRLCVVPVLSRFSAQYPDVRPHLLFADRFVDLAEEGIDLAVRIGGPPDLPSSLGRRFLGRERLIFCAAPAYLEKNGMPQRIDDLQEHACVVYGRSDGTQPPWSYAAADGQVVQCVVRPRIVAGDAEAQLAFVRAGLGIAQLATWLVRDDLKAGHLVTILGEAATDGLPLSLLWPVARQLTPKVHVLAQMLEGHLRVR</sequence>
<keyword evidence="2" id="KW-0805">Transcription regulation</keyword>
<dbReference type="Gene3D" id="1.10.10.10">
    <property type="entry name" value="Winged helix-like DNA-binding domain superfamily/Winged helix DNA-binding domain"/>
    <property type="match status" value="1"/>
</dbReference>
<dbReference type="AlphaFoldDB" id="A0A158J8H2"/>
<dbReference type="Proteomes" id="UP000054740">
    <property type="component" value="Unassembled WGS sequence"/>
</dbReference>
<dbReference type="PANTHER" id="PTHR30537">
    <property type="entry name" value="HTH-TYPE TRANSCRIPTIONAL REGULATOR"/>
    <property type="match status" value="1"/>
</dbReference>
<dbReference type="InterPro" id="IPR058163">
    <property type="entry name" value="LysR-type_TF_proteobact-type"/>
</dbReference>
<dbReference type="SUPFAM" id="SSF53850">
    <property type="entry name" value="Periplasmic binding protein-like II"/>
    <property type="match status" value="1"/>
</dbReference>
<accession>A0A158J8H2</accession>
<feature type="domain" description="HTH lysR-type" evidence="5">
    <location>
        <begin position="29"/>
        <end position="78"/>
    </location>
</feature>
<keyword evidence="3" id="KW-0238">DNA-binding</keyword>
<organism evidence="6 7">
    <name type="scientific">Caballeronia cordobensis</name>
    <name type="common">Burkholderia cordobensis</name>
    <dbReference type="NCBI Taxonomy" id="1353886"/>
    <lineage>
        <taxon>Bacteria</taxon>
        <taxon>Pseudomonadati</taxon>
        <taxon>Pseudomonadota</taxon>
        <taxon>Betaproteobacteria</taxon>
        <taxon>Burkholderiales</taxon>
        <taxon>Burkholderiaceae</taxon>
        <taxon>Caballeronia</taxon>
    </lineage>
</organism>
<protein>
    <submittedName>
        <fullName evidence="6">LysR family transcriptional regulator</fullName>
    </submittedName>
</protein>
<evidence type="ECO:0000313" key="6">
    <source>
        <dbReference type="EMBL" id="SAL65075.1"/>
    </source>
</evidence>
<dbReference type="InterPro" id="IPR005119">
    <property type="entry name" value="LysR_subst-bd"/>
</dbReference>
<dbReference type="EMBL" id="FCNY02000021">
    <property type="protein sequence ID" value="SAL65075.1"/>
    <property type="molecule type" value="Genomic_DNA"/>
</dbReference>
<dbReference type="GO" id="GO:0003700">
    <property type="term" value="F:DNA-binding transcription factor activity"/>
    <property type="evidence" value="ECO:0007669"/>
    <property type="project" value="InterPro"/>
</dbReference>
<reference evidence="7" key="1">
    <citation type="submission" date="2016-01" db="EMBL/GenBank/DDBJ databases">
        <authorList>
            <person name="Peeters C."/>
        </authorList>
    </citation>
    <scope>NUCLEOTIDE SEQUENCE [LARGE SCALE GENOMIC DNA]</scope>
</reference>
<dbReference type="InterPro" id="IPR036390">
    <property type="entry name" value="WH_DNA-bd_sf"/>
</dbReference>
<evidence type="ECO:0000256" key="2">
    <source>
        <dbReference type="ARBA" id="ARBA00023015"/>
    </source>
</evidence>
<keyword evidence="7" id="KW-1185">Reference proteome</keyword>
<dbReference type="GO" id="GO:0003677">
    <property type="term" value="F:DNA binding"/>
    <property type="evidence" value="ECO:0007669"/>
    <property type="project" value="UniProtKB-KW"/>
</dbReference>
<evidence type="ECO:0000256" key="4">
    <source>
        <dbReference type="ARBA" id="ARBA00023163"/>
    </source>
</evidence>
<comment type="similarity">
    <text evidence="1">Belongs to the LysR transcriptional regulatory family.</text>
</comment>
<proteinExistence type="inferred from homology"/>
<dbReference type="InterPro" id="IPR000847">
    <property type="entry name" value="LysR_HTH_N"/>
</dbReference>
<dbReference type="Pfam" id="PF03466">
    <property type="entry name" value="LysR_substrate"/>
    <property type="match status" value="1"/>
</dbReference>
<keyword evidence="4" id="KW-0804">Transcription</keyword>